<feature type="region of interest" description="Disordered" evidence="7">
    <location>
        <begin position="246"/>
        <end position="278"/>
    </location>
</feature>
<dbReference type="CDD" id="cd16655">
    <property type="entry name" value="RING-Ubox_WDSUB1-like"/>
    <property type="match status" value="1"/>
</dbReference>
<dbReference type="GO" id="GO:0061630">
    <property type="term" value="F:ubiquitin protein ligase activity"/>
    <property type="evidence" value="ECO:0007669"/>
    <property type="project" value="UniProtKB-EC"/>
</dbReference>
<dbReference type="AlphaFoldDB" id="A0AAP0L6V2"/>
<evidence type="ECO:0000256" key="1">
    <source>
        <dbReference type="ARBA" id="ARBA00000900"/>
    </source>
</evidence>
<dbReference type="InterPro" id="IPR001245">
    <property type="entry name" value="Ser-Thr/Tyr_kinase_cat_dom"/>
</dbReference>
<keyword evidence="5" id="KW-0833">Ubl conjugation pathway</keyword>
<dbReference type="InterPro" id="IPR000719">
    <property type="entry name" value="Prot_kinase_dom"/>
</dbReference>
<evidence type="ECO:0000259" key="9">
    <source>
        <dbReference type="PROSITE" id="PS51698"/>
    </source>
</evidence>
<dbReference type="InterPro" id="IPR003613">
    <property type="entry name" value="Ubox_domain"/>
</dbReference>
<dbReference type="Gene3D" id="1.10.510.10">
    <property type="entry name" value="Transferase(Phosphotransferase) domain 1"/>
    <property type="match status" value="1"/>
</dbReference>
<sequence>MESQVEKVYVAVGNDKQESLGALEWALRNWASQDISIVILYVVNTSRNLVNTPFGKLPASAVNEEKLEVLRMCEQEEVDKFLSKYLALCGKVKAEIIKIEKPEDSIHKGIVGLISKLQITKLVMAMTFMKSSQGKSKGAISGCFYVHKHKPNFCELFIICGGKIVFLKEEKEGYIEDDQGTMVAKMREKGGLMRSWFGRILPDSPASYATPNSERSQTPQAELTEPLDQWANHAQEIENYVEFVSRSNDEDPYEEESNASSNSPSIEQLKLERTDSNMSASDKIECMKAMIVEARRKVEEKKKEKKANIERRSKADWMISLCNERAQELETLINEEIAKQIDLRRELETVREQLYDVSSDVKESQSRLSSVLELQSELANKLRFSSSAKSQAESELQRAVIMREETLKEIEELRKQKDVLQQRMEFCRERDAIARATTLNFYYREFTADEIREAAENFSECSKLKLGSECSNTFKGRINRSTLAIKMQTSLSQEEFQAKMDLLCRLRHPHLVSMIGACHEPKCIVYEYMHNGTLHEHLYSSHRRNCRKRGLPWRARVRISAQICSALGFLHVAKPRPIGHGDLRPSNVLLDRNMVAKLANFGVSGCVGEPDMRSDVRGFGLLMLQLLTGREQVEELVDEVRRAVDGADHVGLVDDVADVWPSDVAEKFARVAIRCIDGTAMRDIHEMLGRLLREDWASGEGHVEGSEWVDRDEEYCDAPRIFFCPILQEVMENPHVAADGFSYELRAIDEWLGTGNERSPMTNLKLKHKVLTPNLTLRSLINDWRNKSRMIDS</sequence>
<feature type="compositionally biased region" description="Low complexity" evidence="7">
    <location>
        <begin position="258"/>
        <end position="267"/>
    </location>
</feature>
<evidence type="ECO:0000256" key="5">
    <source>
        <dbReference type="ARBA" id="ARBA00022786"/>
    </source>
</evidence>
<dbReference type="SUPFAM" id="SSF56112">
    <property type="entry name" value="Protein kinase-like (PK-like)"/>
    <property type="match status" value="1"/>
</dbReference>
<dbReference type="Pfam" id="PF07714">
    <property type="entry name" value="PK_Tyr_Ser-Thr"/>
    <property type="match status" value="1"/>
</dbReference>
<dbReference type="Proteomes" id="UP001419268">
    <property type="component" value="Unassembled WGS sequence"/>
</dbReference>
<evidence type="ECO:0000313" key="10">
    <source>
        <dbReference type="EMBL" id="KAK9165672.1"/>
    </source>
</evidence>
<dbReference type="InterPro" id="IPR013083">
    <property type="entry name" value="Znf_RING/FYVE/PHD"/>
</dbReference>
<dbReference type="GO" id="GO:0004672">
    <property type="term" value="F:protein kinase activity"/>
    <property type="evidence" value="ECO:0007669"/>
    <property type="project" value="InterPro"/>
</dbReference>
<dbReference type="PANTHER" id="PTHR45647:SF56">
    <property type="entry name" value="U-BOX DOMAIN-CONTAINING PROTEIN 50-RELATED"/>
    <property type="match status" value="1"/>
</dbReference>
<dbReference type="EMBL" id="JBBNAG010000001">
    <property type="protein sequence ID" value="KAK9165672.1"/>
    <property type="molecule type" value="Genomic_DNA"/>
</dbReference>
<dbReference type="EC" id="2.3.2.27" evidence="3"/>
<dbReference type="Gene3D" id="3.30.40.10">
    <property type="entry name" value="Zinc/RING finger domain, C3HC4 (zinc finger)"/>
    <property type="match status" value="1"/>
</dbReference>
<evidence type="ECO:0000256" key="2">
    <source>
        <dbReference type="ARBA" id="ARBA00004906"/>
    </source>
</evidence>
<dbReference type="InterPro" id="IPR014729">
    <property type="entry name" value="Rossmann-like_a/b/a_fold"/>
</dbReference>
<feature type="domain" description="U-box" evidence="9">
    <location>
        <begin position="717"/>
        <end position="791"/>
    </location>
</feature>
<evidence type="ECO:0000256" key="3">
    <source>
        <dbReference type="ARBA" id="ARBA00012483"/>
    </source>
</evidence>
<dbReference type="PROSITE" id="PS51698">
    <property type="entry name" value="U_BOX"/>
    <property type="match status" value="1"/>
</dbReference>
<organism evidence="10 11">
    <name type="scientific">Stephania cephalantha</name>
    <dbReference type="NCBI Taxonomy" id="152367"/>
    <lineage>
        <taxon>Eukaryota</taxon>
        <taxon>Viridiplantae</taxon>
        <taxon>Streptophyta</taxon>
        <taxon>Embryophyta</taxon>
        <taxon>Tracheophyta</taxon>
        <taxon>Spermatophyta</taxon>
        <taxon>Magnoliopsida</taxon>
        <taxon>Ranunculales</taxon>
        <taxon>Menispermaceae</taxon>
        <taxon>Menispermoideae</taxon>
        <taxon>Cissampelideae</taxon>
        <taxon>Stephania</taxon>
    </lineage>
</organism>
<evidence type="ECO:0000259" key="8">
    <source>
        <dbReference type="PROSITE" id="PS50011"/>
    </source>
</evidence>
<comment type="pathway">
    <text evidence="2">Protein modification; protein ubiquitination.</text>
</comment>
<keyword evidence="11" id="KW-1185">Reference proteome</keyword>
<evidence type="ECO:0000256" key="7">
    <source>
        <dbReference type="SAM" id="MobiDB-lite"/>
    </source>
</evidence>
<reference evidence="10 11" key="1">
    <citation type="submission" date="2024-01" db="EMBL/GenBank/DDBJ databases">
        <title>Genome assemblies of Stephania.</title>
        <authorList>
            <person name="Yang L."/>
        </authorList>
    </citation>
    <scope>NUCLEOTIDE SEQUENCE [LARGE SCALE GENOMIC DNA]</scope>
    <source>
        <strain evidence="10">JXDWG</strain>
        <tissue evidence="10">Leaf</tissue>
    </source>
</reference>
<gene>
    <name evidence="10" type="ORF">Scep_000863</name>
</gene>
<dbReference type="SMART" id="SM00504">
    <property type="entry name" value="Ubox"/>
    <property type="match status" value="1"/>
</dbReference>
<keyword evidence="6" id="KW-0175">Coiled coil</keyword>
<dbReference type="InterPro" id="IPR011009">
    <property type="entry name" value="Kinase-like_dom_sf"/>
</dbReference>
<dbReference type="InterPro" id="IPR008266">
    <property type="entry name" value="Tyr_kinase_AS"/>
</dbReference>
<dbReference type="SUPFAM" id="SSF57850">
    <property type="entry name" value="RING/U-box"/>
    <property type="match status" value="1"/>
</dbReference>
<feature type="coiled-coil region" evidence="6">
    <location>
        <begin position="389"/>
        <end position="430"/>
    </location>
</feature>
<evidence type="ECO:0000313" key="11">
    <source>
        <dbReference type="Proteomes" id="UP001419268"/>
    </source>
</evidence>
<evidence type="ECO:0000256" key="4">
    <source>
        <dbReference type="ARBA" id="ARBA00022679"/>
    </source>
</evidence>
<dbReference type="PANTHER" id="PTHR45647">
    <property type="entry name" value="OS02G0152300 PROTEIN"/>
    <property type="match status" value="1"/>
</dbReference>
<dbReference type="GO" id="GO:0005524">
    <property type="term" value="F:ATP binding"/>
    <property type="evidence" value="ECO:0007669"/>
    <property type="project" value="InterPro"/>
</dbReference>
<dbReference type="Pfam" id="PF04564">
    <property type="entry name" value="U-box"/>
    <property type="match status" value="1"/>
</dbReference>
<comment type="caution">
    <text evidence="10">The sequence shown here is derived from an EMBL/GenBank/DDBJ whole genome shotgun (WGS) entry which is preliminary data.</text>
</comment>
<keyword evidence="4" id="KW-0808">Transferase</keyword>
<comment type="catalytic activity">
    <reaction evidence="1">
        <text>S-ubiquitinyl-[E2 ubiquitin-conjugating enzyme]-L-cysteine + [acceptor protein]-L-lysine = [E2 ubiquitin-conjugating enzyme]-L-cysteine + N(6)-ubiquitinyl-[acceptor protein]-L-lysine.</text>
        <dbReference type="EC" id="2.3.2.27"/>
    </reaction>
</comment>
<feature type="coiled-coil region" evidence="6">
    <location>
        <begin position="284"/>
        <end position="353"/>
    </location>
</feature>
<dbReference type="Gene3D" id="3.40.50.620">
    <property type="entry name" value="HUPs"/>
    <property type="match status" value="1"/>
</dbReference>
<protein>
    <recommendedName>
        <fullName evidence="3">RING-type E3 ubiquitin transferase</fullName>
        <ecNumber evidence="3">2.3.2.27</ecNumber>
    </recommendedName>
</protein>
<dbReference type="PROSITE" id="PS50011">
    <property type="entry name" value="PROTEIN_KINASE_DOM"/>
    <property type="match status" value="1"/>
</dbReference>
<dbReference type="GO" id="GO:0016567">
    <property type="term" value="P:protein ubiquitination"/>
    <property type="evidence" value="ECO:0007669"/>
    <property type="project" value="InterPro"/>
</dbReference>
<dbReference type="InterPro" id="IPR051348">
    <property type="entry name" value="U-box_ubiquitin_ligases"/>
</dbReference>
<proteinExistence type="predicted"/>
<dbReference type="PROSITE" id="PS00109">
    <property type="entry name" value="PROTEIN_KINASE_TYR"/>
    <property type="match status" value="1"/>
</dbReference>
<evidence type="ECO:0000256" key="6">
    <source>
        <dbReference type="SAM" id="Coils"/>
    </source>
</evidence>
<accession>A0AAP0L6V2</accession>
<name>A0AAP0L6V2_9MAGN</name>
<feature type="domain" description="Protein kinase" evidence="8">
    <location>
        <begin position="458"/>
        <end position="736"/>
    </location>
</feature>